<dbReference type="EMBL" id="LNRQ01000001">
    <property type="protein sequence ID" value="KZN08805.1"/>
    <property type="molecule type" value="Genomic_DNA"/>
</dbReference>
<keyword evidence="3" id="KW-1185">Reference proteome</keyword>
<protein>
    <submittedName>
        <fullName evidence="1">Uncharacterized protein</fullName>
    </submittedName>
</protein>
<dbReference type="Proteomes" id="UP000077755">
    <property type="component" value="Chromosome 7"/>
</dbReference>
<dbReference type="AlphaFoldDB" id="A0A166GCH5"/>
<dbReference type="EMBL" id="CP093349">
    <property type="protein sequence ID" value="WOH08715.1"/>
    <property type="molecule type" value="Genomic_DNA"/>
</dbReference>
<evidence type="ECO:0000313" key="2">
    <source>
        <dbReference type="EMBL" id="WOH08715.1"/>
    </source>
</evidence>
<evidence type="ECO:0000313" key="3">
    <source>
        <dbReference type="Proteomes" id="UP000077755"/>
    </source>
</evidence>
<organism evidence="1">
    <name type="scientific">Daucus carota subsp. sativus</name>
    <name type="common">Carrot</name>
    <dbReference type="NCBI Taxonomy" id="79200"/>
    <lineage>
        <taxon>Eukaryota</taxon>
        <taxon>Viridiplantae</taxon>
        <taxon>Streptophyta</taxon>
        <taxon>Embryophyta</taxon>
        <taxon>Tracheophyta</taxon>
        <taxon>Spermatophyta</taxon>
        <taxon>Magnoliopsida</taxon>
        <taxon>eudicotyledons</taxon>
        <taxon>Gunneridae</taxon>
        <taxon>Pentapetalae</taxon>
        <taxon>asterids</taxon>
        <taxon>campanulids</taxon>
        <taxon>Apiales</taxon>
        <taxon>Apiaceae</taxon>
        <taxon>Apioideae</taxon>
        <taxon>Scandiceae</taxon>
        <taxon>Daucinae</taxon>
        <taxon>Daucus</taxon>
        <taxon>Daucus sect. Daucus</taxon>
    </lineage>
</organism>
<accession>A0A166GCH5</accession>
<sequence length="84" mass="9352">MHSSLAAFLALDGAQNYKQMVIMTEPFGRVFELWSLDMGLGSVELRYIAIHEADLNAEVVIEADEVPEVADEQAVEEDKVQVEV</sequence>
<reference evidence="2" key="2">
    <citation type="submission" date="2022-03" db="EMBL/GenBank/DDBJ databases">
        <title>Draft title - Genomic analysis of global carrot germplasm unveils the trajectory of domestication and the origin of high carotenoid orange carrot.</title>
        <authorList>
            <person name="Iorizzo M."/>
            <person name="Ellison S."/>
            <person name="Senalik D."/>
            <person name="Macko-Podgorni A."/>
            <person name="Grzebelus D."/>
            <person name="Bostan H."/>
            <person name="Rolling W."/>
            <person name="Curaba J."/>
            <person name="Simon P."/>
        </authorList>
    </citation>
    <scope>NUCLEOTIDE SEQUENCE</scope>
    <source>
        <tissue evidence="2">Leaf</tissue>
    </source>
</reference>
<name>A0A166GCH5_DAUCS</name>
<gene>
    <name evidence="1" type="ORF">DCAR_001461</name>
    <name evidence="2" type="ORF">DCAR_0728162</name>
</gene>
<reference evidence="1" key="1">
    <citation type="journal article" date="2016" name="Nat. Genet.">
        <title>A high-quality carrot genome assembly provides new insights into carotenoid accumulation and asterid genome evolution.</title>
        <authorList>
            <person name="Iorizzo M."/>
            <person name="Ellison S."/>
            <person name="Senalik D."/>
            <person name="Zeng P."/>
            <person name="Satapoomin P."/>
            <person name="Huang J."/>
            <person name="Bowman M."/>
            <person name="Iovene M."/>
            <person name="Sanseverino W."/>
            <person name="Cavagnaro P."/>
            <person name="Yildiz M."/>
            <person name="Macko-Podgorni A."/>
            <person name="Moranska E."/>
            <person name="Grzebelus E."/>
            <person name="Grzebelus D."/>
            <person name="Ashrafi H."/>
            <person name="Zheng Z."/>
            <person name="Cheng S."/>
            <person name="Spooner D."/>
            <person name="Van Deynze A."/>
            <person name="Simon P."/>
        </authorList>
    </citation>
    <scope>NUCLEOTIDE SEQUENCE [LARGE SCALE GENOMIC DNA]</scope>
    <source>
        <tissue evidence="1">Leaf</tissue>
    </source>
</reference>
<evidence type="ECO:0000313" key="1">
    <source>
        <dbReference type="EMBL" id="KZN08805.1"/>
    </source>
</evidence>
<dbReference type="Gramene" id="KZN08805">
    <property type="protein sequence ID" value="KZN08805"/>
    <property type="gene ID" value="DCAR_001461"/>
</dbReference>
<proteinExistence type="predicted"/>